<reference evidence="1 2" key="1">
    <citation type="submission" date="2019-07" db="EMBL/GenBank/DDBJ databases">
        <title>Allobacillus sp. nov. SKP isolated from shrimp paste of Euphausiacea.</title>
        <authorList>
            <person name="Kanchanasin P."/>
            <person name="Tanasupawat S."/>
            <person name="Shi W."/>
            <person name="Wu L."/>
            <person name="Ma J."/>
        </authorList>
    </citation>
    <scope>NUCLEOTIDE SEQUENCE [LARGE SCALE GENOMIC DNA]</scope>
    <source>
        <strain evidence="1 2">SKP4-8</strain>
    </source>
</reference>
<organism evidence="1 2">
    <name type="scientific">Allobacillus salarius</name>
    <dbReference type="NCBI Taxonomy" id="1955272"/>
    <lineage>
        <taxon>Bacteria</taxon>
        <taxon>Bacillati</taxon>
        <taxon>Bacillota</taxon>
        <taxon>Bacilli</taxon>
        <taxon>Bacillales</taxon>
        <taxon>Bacillaceae</taxon>
        <taxon>Allobacillus</taxon>
    </lineage>
</organism>
<keyword evidence="2" id="KW-1185">Reference proteome</keyword>
<evidence type="ECO:0000313" key="1">
    <source>
        <dbReference type="EMBL" id="TSJ65498.1"/>
    </source>
</evidence>
<protein>
    <submittedName>
        <fullName evidence="1">Uncharacterized protein</fullName>
    </submittedName>
</protein>
<comment type="caution">
    <text evidence="1">The sequence shown here is derived from an EMBL/GenBank/DDBJ whole genome shotgun (WGS) entry which is preliminary data.</text>
</comment>
<accession>A0A556PMB8</accession>
<proteinExistence type="predicted"/>
<dbReference type="OrthoDB" id="2706316at2"/>
<gene>
    <name evidence="1" type="ORF">FPQ13_06740</name>
</gene>
<evidence type="ECO:0000313" key="2">
    <source>
        <dbReference type="Proteomes" id="UP000316425"/>
    </source>
</evidence>
<dbReference type="RefSeq" id="WP_144088572.1">
    <property type="nucleotide sequence ID" value="NZ_VMHE01000009.1"/>
</dbReference>
<dbReference type="AlphaFoldDB" id="A0A556PMB8"/>
<dbReference type="Proteomes" id="UP000316425">
    <property type="component" value="Unassembled WGS sequence"/>
</dbReference>
<dbReference type="EMBL" id="VMHE01000009">
    <property type="protein sequence ID" value="TSJ65498.1"/>
    <property type="molecule type" value="Genomic_DNA"/>
</dbReference>
<sequence>MGYIAPVKMEQTNQYQLRTVQNVVHPITWERIYHVKLHEQLAKHQNLDEFYRRKEQLKKRLDHEGTNKPQQNTVFVTEQAKVGKRKDISFPDITGKGKFISDSV</sequence>
<name>A0A556PMB8_9BACI</name>